<feature type="transmembrane region" description="Helical" evidence="6">
    <location>
        <begin position="141"/>
        <end position="159"/>
    </location>
</feature>
<feature type="transmembrane region" description="Helical" evidence="6">
    <location>
        <begin position="263"/>
        <end position="282"/>
    </location>
</feature>
<feature type="transmembrane region" description="Helical" evidence="6">
    <location>
        <begin position="237"/>
        <end position="257"/>
    </location>
</feature>
<feature type="transmembrane region" description="Helical" evidence="6">
    <location>
        <begin position="12"/>
        <end position="30"/>
    </location>
</feature>
<keyword evidence="5 6" id="KW-0472">Membrane</keyword>
<dbReference type="PANTHER" id="PTHR30482">
    <property type="entry name" value="HIGH-AFFINITY BRANCHED-CHAIN AMINO ACID TRANSPORT SYSTEM PERMEASE"/>
    <property type="match status" value="1"/>
</dbReference>
<dbReference type="Proteomes" id="UP001596142">
    <property type="component" value="Unassembled WGS sequence"/>
</dbReference>
<dbReference type="RefSeq" id="WP_385942363.1">
    <property type="nucleotide sequence ID" value="NZ_JBHSOZ010000008.1"/>
</dbReference>
<feature type="transmembrane region" description="Helical" evidence="6">
    <location>
        <begin position="190"/>
        <end position="210"/>
    </location>
</feature>
<keyword evidence="2" id="KW-1003">Cell membrane</keyword>
<feature type="transmembrane region" description="Helical" evidence="6">
    <location>
        <begin position="63"/>
        <end position="82"/>
    </location>
</feature>
<dbReference type="PANTHER" id="PTHR30482:SF4">
    <property type="entry name" value="SLR1201 PROTEIN"/>
    <property type="match status" value="1"/>
</dbReference>
<dbReference type="InterPro" id="IPR043428">
    <property type="entry name" value="LivM-like"/>
</dbReference>
<evidence type="ECO:0000256" key="4">
    <source>
        <dbReference type="ARBA" id="ARBA00022989"/>
    </source>
</evidence>
<gene>
    <name evidence="7" type="primary">urtC</name>
    <name evidence="7" type="ORF">ACFPU1_14305</name>
</gene>
<proteinExistence type="predicted"/>
<keyword evidence="8" id="KW-1185">Reference proteome</keyword>
<evidence type="ECO:0000256" key="3">
    <source>
        <dbReference type="ARBA" id="ARBA00022692"/>
    </source>
</evidence>
<comment type="subcellular location">
    <subcellularLocation>
        <location evidence="1">Cell membrane</location>
        <topology evidence="1">Multi-pass membrane protein</topology>
    </subcellularLocation>
</comment>
<evidence type="ECO:0000256" key="6">
    <source>
        <dbReference type="SAM" id="Phobius"/>
    </source>
</evidence>
<evidence type="ECO:0000313" key="7">
    <source>
        <dbReference type="EMBL" id="MFC5713939.1"/>
    </source>
</evidence>
<feature type="transmembrane region" description="Helical" evidence="6">
    <location>
        <begin position="113"/>
        <end position="134"/>
    </location>
</feature>
<feature type="transmembrane region" description="Helical" evidence="6">
    <location>
        <begin position="289"/>
        <end position="307"/>
    </location>
</feature>
<dbReference type="InterPro" id="IPR001851">
    <property type="entry name" value="ABC_transp_permease"/>
</dbReference>
<protein>
    <submittedName>
        <fullName evidence="7">Urea ABC transporter permease subunit UrtC</fullName>
    </submittedName>
</protein>
<evidence type="ECO:0000256" key="1">
    <source>
        <dbReference type="ARBA" id="ARBA00004651"/>
    </source>
</evidence>
<evidence type="ECO:0000313" key="8">
    <source>
        <dbReference type="Proteomes" id="UP001596142"/>
    </source>
</evidence>
<comment type="caution">
    <text evidence="7">The sequence shown here is derived from an EMBL/GenBank/DDBJ whole genome shotgun (WGS) entry which is preliminary data.</text>
</comment>
<feature type="transmembrane region" description="Helical" evidence="6">
    <location>
        <begin position="313"/>
        <end position="334"/>
    </location>
</feature>
<dbReference type="InterPro" id="IPR017778">
    <property type="entry name" value="ABC_transptr_urea_perm_UrtC"/>
</dbReference>
<dbReference type="NCBIfam" id="TIGR03408">
    <property type="entry name" value="urea_trans_UrtC"/>
    <property type="match status" value="1"/>
</dbReference>
<accession>A0ABW0YUA0</accession>
<sequence>MQLSLVKMLVSKQGMFLILVLALLLAPLFLSDFRLNLLGRFLALAILVIGLDLLWGYTGILSLGHGIFFGLGAYITAMYLLLESASSSVPDFMMWSGILELPWFWSIMENPFIAIPLAIIVPMLLAGALGLFTFRNRIRGVYFTILTQALVLVTTTLIVSQQNYTGGTNGLTGFQTVFGFSLNQASTQQAIYFITIACLVVVFFLCSKLVNSRLGKVLIAIRDGENRLRYSGYDASVFKIFVFSLSAGIAGLAGMLFVLQVGIISPTMIGIVPSIEMILWVALGGRGTLIGPVIGAVITNSASTFFSESYPDFWLFFIGAVFVLIVVFLPGGLMSLGAKFKKGRGDQYEKERTEPTTEQKNTAV</sequence>
<name>A0ABW0YUA0_9BACI</name>
<dbReference type="CDD" id="cd06581">
    <property type="entry name" value="TM_PBP1_LivM_like"/>
    <property type="match status" value="1"/>
</dbReference>
<keyword evidence="4 6" id="KW-1133">Transmembrane helix</keyword>
<organism evidence="7 8">
    <name type="scientific">Thalassorhabdus alkalitolerans</name>
    <dbReference type="NCBI Taxonomy" id="2282697"/>
    <lineage>
        <taxon>Bacteria</taxon>
        <taxon>Bacillati</taxon>
        <taxon>Bacillota</taxon>
        <taxon>Bacilli</taxon>
        <taxon>Bacillales</taxon>
        <taxon>Bacillaceae</taxon>
        <taxon>Thalassorhabdus</taxon>
    </lineage>
</organism>
<dbReference type="Pfam" id="PF02653">
    <property type="entry name" value="BPD_transp_2"/>
    <property type="match status" value="1"/>
</dbReference>
<keyword evidence="3 6" id="KW-0812">Transmembrane</keyword>
<evidence type="ECO:0000256" key="2">
    <source>
        <dbReference type="ARBA" id="ARBA00022475"/>
    </source>
</evidence>
<evidence type="ECO:0000256" key="5">
    <source>
        <dbReference type="ARBA" id="ARBA00023136"/>
    </source>
</evidence>
<feature type="transmembrane region" description="Helical" evidence="6">
    <location>
        <begin position="37"/>
        <end position="57"/>
    </location>
</feature>
<dbReference type="EMBL" id="JBHSOZ010000008">
    <property type="protein sequence ID" value="MFC5713939.1"/>
    <property type="molecule type" value="Genomic_DNA"/>
</dbReference>
<reference evidence="8" key="1">
    <citation type="journal article" date="2019" name="Int. J. Syst. Evol. Microbiol.">
        <title>The Global Catalogue of Microorganisms (GCM) 10K type strain sequencing project: providing services to taxonomists for standard genome sequencing and annotation.</title>
        <authorList>
            <consortium name="The Broad Institute Genomics Platform"/>
            <consortium name="The Broad Institute Genome Sequencing Center for Infectious Disease"/>
            <person name="Wu L."/>
            <person name="Ma J."/>
        </authorList>
    </citation>
    <scope>NUCLEOTIDE SEQUENCE [LARGE SCALE GENOMIC DNA]</scope>
    <source>
        <strain evidence="8">CECT 7184</strain>
    </source>
</reference>